<dbReference type="SUPFAM" id="SSF55811">
    <property type="entry name" value="Nudix"/>
    <property type="match status" value="1"/>
</dbReference>
<comment type="similarity">
    <text evidence="3">Belongs to the Nudix hydrolase family. NudK subfamily.</text>
</comment>
<dbReference type="PANTHER" id="PTHR11839:SF18">
    <property type="entry name" value="NUDIX HYDROLASE DOMAIN-CONTAINING PROTEIN"/>
    <property type="match status" value="1"/>
</dbReference>
<keyword evidence="10" id="KW-1185">Reference proteome</keyword>
<dbReference type="OrthoDB" id="177518at2"/>
<dbReference type="GO" id="GO:0005829">
    <property type="term" value="C:cytosol"/>
    <property type="evidence" value="ECO:0007669"/>
    <property type="project" value="TreeGrafter"/>
</dbReference>
<dbReference type="Gene3D" id="3.90.79.10">
    <property type="entry name" value="Nucleoside Triphosphate Pyrophosphohydrolase"/>
    <property type="match status" value="1"/>
</dbReference>
<evidence type="ECO:0000256" key="7">
    <source>
        <dbReference type="ARBA" id="ARBA00032272"/>
    </source>
</evidence>
<organism evidence="9 10">
    <name type="scientific">Roseobacter litoralis (strain ATCC 49566 / DSM 6996 / JCM 21268 / NBRC 15278 / OCh 149)</name>
    <dbReference type="NCBI Taxonomy" id="391595"/>
    <lineage>
        <taxon>Bacteria</taxon>
        <taxon>Pseudomonadati</taxon>
        <taxon>Pseudomonadota</taxon>
        <taxon>Alphaproteobacteria</taxon>
        <taxon>Rhodobacterales</taxon>
        <taxon>Roseobacteraceae</taxon>
        <taxon>Roseobacter</taxon>
    </lineage>
</organism>
<accession>F7ZFG2</accession>
<comment type="cofactor">
    <cofactor evidence="2">
        <name>Mg(2+)</name>
        <dbReference type="ChEBI" id="CHEBI:18420"/>
    </cofactor>
</comment>
<dbReference type="HOGENOM" id="CLU_062658_5_2_5"/>
<evidence type="ECO:0000256" key="6">
    <source>
        <dbReference type="ARBA" id="ARBA00032162"/>
    </source>
</evidence>
<evidence type="ECO:0000256" key="4">
    <source>
        <dbReference type="ARBA" id="ARBA00016377"/>
    </source>
</evidence>
<dbReference type="PANTHER" id="PTHR11839">
    <property type="entry name" value="UDP/ADP-SUGAR PYROPHOSPHATASE"/>
    <property type="match status" value="1"/>
</dbReference>
<dbReference type="CDD" id="cd24161">
    <property type="entry name" value="NUDIX_ADPRase_Ndx2"/>
    <property type="match status" value="1"/>
</dbReference>
<evidence type="ECO:0000259" key="8">
    <source>
        <dbReference type="PROSITE" id="PS51462"/>
    </source>
</evidence>
<proteinExistence type="inferred from homology"/>
<dbReference type="KEGG" id="rli:RLO149_c040710"/>
<dbReference type="InterPro" id="IPR015797">
    <property type="entry name" value="NUDIX_hydrolase-like_dom_sf"/>
</dbReference>
<dbReference type="RefSeq" id="WP_013963846.1">
    <property type="nucleotide sequence ID" value="NC_015730.1"/>
</dbReference>
<evidence type="ECO:0000256" key="3">
    <source>
        <dbReference type="ARBA" id="ARBA00007275"/>
    </source>
</evidence>
<dbReference type="GO" id="GO:0016787">
    <property type="term" value="F:hydrolase activity"/>
    <property type="evidence" value="ECO:0007669"/>
    <property type="project" value="UniProtKB-KW"/>
</dbReference>
<evidence type="ECO:0000256" key="1">
    <source>
        <dbReference type="ARBA" id="ARBA00000847"/>
    </source>
</evidence>
<dbReference type="eggNOG" id="COG0494">
    <property type="taxonomic scope" value="Bacteria"/>
</dbReference>
<dbReference type="PROSITE" id="PS51462">
    <property type="entry name" value="NUDIX"/>
    <property type="match status" value="1"/>
</dbReference>
<evidence type="ECO:0000313" key="9">
    <source>
        <dbReference type="EMBL" id="AEI95967.1"/>
    </source>
</evidence>
<dbReference type="Proteomes" id="UP000001353">
    <property type="component" value="Chromosome"/>
</dbReference>
<feature type="domain" description="Nudix hydrolase" evidence="8">
    <location>
        <begin position="39"/>
        <end position="170"/>
    </location>
</feature>
<dbReference type="GO" id="GO:0019693">
    <property type="term" value="P:ribose phosphate metabolic process"/>
    <property type="evidence" value="ECO:0007669"/>
    <property type="project" value="TreeGrafter"/>
</dbReference>
<dbReference type="AlphaFoldDB" id="F7ZFG2"/>
<reference evidence="9 10" key="1">
    <citation type="journal article" date="2011" name="BMC Genomics">
        <title>Comparative genome analysis and genome-guided physiological analysis of Roseobacter litoralis.</title>
        <authorList>
            <person name="Kalhoefer D."/>
            <person name="Thole S."/>
            <person name="Voget S."/>
            <person name="Lehmann R."/>
            <person name="Liesegang H."/>
            <person name="Wollher A."/>
            <person name="Daniel R."/>
            <person name="Simon M."/>
            <person name="Brinkhoff T."/>
        </authorList>
    </citation>
    <scope>NUCLEOTIDE SEQUENCE [LARGE SCALE GENOMIC DNA]</scope>
    <source>
        <strain evidence="10">ATCC 49566 / DSM 6996 / JCM 21268 / NBRC 15278 / OCh 149</strain>
    </source>
</reference>
<comment type="catalytic activity">
    <reaction evidence="1">
        <text>GDP-alpha-D-mannose + H2O = alpha-D-mannose 1-phosphate + GMP + 2 H(+)</text>
        <dbReference type="Rhea" id="RHEA:27978"/>
        <dbReference type="ChEBI" id="CHEBI:15377"/>
        <dbReference type="ChEBI" id="CHEBI:15378"/>
        <dbReference type="ChEBI" id="CHEBI:57527"/>
        <dbReference type="ChEBI" id="CHEBI:58115"/>
        <dbReference type="ChEBI" id="CHEBI:58409"/>
    </reaction>
</comment>
<gene>
    <name evidence="9" type="ordered locus">RLO149_c040710</name>
</gene>
<evidence type="ECO:0000313" key="10">
    <source>
        <dbReference type="Proteomes" id="UP000001353"/>
    </source>
</evidence>
<evidence type="ECO:0000256" key="5">
    <source>
        <dbReference type="ARBA" id="ARBA00022801"/>
    </source>
</evidence>
<evidence type="ECO:0000256" key="2">
    <source>
        <dbReference type="ARBA" id="ARBA00001946"/>
    </source>
</evidence>
<dbReference type="InterPro" id="IPR000086">
    <property type="entry name" value="NUDIX_hydrolase_dom"/>
</dbReference>
<dbReference type="STRING" id="391595.RLO149_c040710"/>
<dbReference type="EMBL" id="CP002623">
    <property type="protein sequence ID" value="AEI95967.1"/>
    <property type="molecule type" value="Genomic_DNA"/>
</dbReference>
<sequence length="180" mass="20374">MSDIKRQSRRTVYENRWMKVHEDVVTFPDGSDGIYGVVDKDDFVLIVPQHADGRFQLVQQFRYPVGGRYWEFPQGSWETRPGTDPEKVALAELEEETGYLAHSLTRLGHLFEAYGFSNQGFHAFLATGLQEGRVNRDKEEQDMQTASFSLEAIHDMIRSGQIKDAPTIAALGLLAISEHG</sequence>
<name>F7ZFG2_ROSLO</name>
<dbReference type="GO" id="GO:0006753">
    <property type="term" value="P:nucleoside phosphate metabolic process"/>
    <property type="evidence" value="ECO:0007669"/>
    <property type="project" value="TreeGrafter"/>
</dbReference>
<dbReference type="Pfam" id="PF00293">
    <property type="entry name" value="NUDIX"/>
    <property type="match status" value="1"/>
</dbReference>
<protein>
    <recommendedName>
        <fullName evidence="4">GDP-mannose pyrophosphatase</fullName>
    </recommendedName>
    <alternativeName>
        <fullName evidence="6">GDP-mannose hydrolase</fullName>
    </alternativeName>
    <alternativeName>
        <fullName evidence="7">GDPMK</fullName>
    </alternativeName>
</protein>
<keyword evidence="5" id="KW-0378">Hydrolase</keyword>